<dbReference type="InterPro" id="IPR006311">
    <property type="entry name" value="TAT_signal"/>
</dbReference>
<evidence type="ECO:0000313" key="6">
    <source>
        <dbReference type="Proteomes" id="UP000228945"/>
    </source>
</evidence>
<accession>A0A2D2AUB8</accession>
<evidence type="ECO:0000313" key="5">
    <source>
        <dbReference type="EMBL" id="ATQ41600.1"/>
    </source>
</evidence>
<evidence type="ECO:0000256" key="2">
    <source>
        <dbReference type="ARBA" id="ARBA00022801"/>
    </source>
</evidence>
<evidence type="ECO:0000256" key="3">
    <source>
        <dbReference type="RuleBase" id="RU361235"/>
    </source>
</evidence>
<dbReference type="GO" id="GO:0016787">
    <property type="term" value="F:hydrolase activity"/>
    <property type="evidence" value="ECO:0007669"/>
    <property type="project" value="UniProtKB-KW"/>
</dbReference>
<dbReference type="InterPro" id="IPR050309">
    <property type="entry name" value="Type-B_Carboxylest/Lipase"/>
</dbReference>
<dbReference type="Gene3D" id="3.40.50.1820">
    <property type="entry name" value="alpha/beta hydrolase"/>
    <property type="match status" value="1"/>
</dbReference>
<protein>
    <recommendedName>
        <fullName evidence="3">Carboxylic ester hydrolase</fullName>
        <ecNumber evidence="3">3.1.1.-</ecNumber>
    </recommendedName>
</protein>
<proteinExistence type="inferred from homology"/>
<evidence type="ECO:0000259" key="4">
    <source>
        <dbReference type="Pfam" id="PF00135"/>
    </source>
</evidence>
<name>A0A2D2AUB8_9CAUL</name>
<dbReference type="OrthoDB" id="9775851at2"/>
<reference evidence="5 6" key="1">
    <citation type="submission" date="2017-10" db="EMBL/GenBank/DDBJ databases">
        <title>Genome sequence of Caulobacter mirabilis FWC38.</title>
        <authorList>
            <person name="Fiebig A."/>
            <person name="Crosson S."/>
        </authorList>
    </citation>
    <scope>NUCLEOTIDE SEQUENCE [LARGE SCALE GENOMIC DNA]</scope>
    <source>
        <strain evidence="5 6">FWC 38</strain>
    </source>
</reference>
<sequence>MARENKADEHRLSRRGLLGAGAALAALAPVAGRAMPPPLPMVQTRGGPVSAGISETPGVLAYKGIPYAAPPVGDLRFAPPKPAKPWTVVRDGGLFGPTAIQNPSPSAVNPTSEMGKALQAVFPARADVEAQSEDCLVLNVWTMRDPGKRRPVMVWLHGGGFAYGSAQWPVYDGSRLAAQGAVVVSVNHRLNVFGYLDLPEVAGSGAAGMLDLVAALEWVRDNIALFGGDPSNVTIFGESGGGAKVSYLLAMPKAKGLFHRAVIQSGPGVKAVPRDRAAALRGDLYKELGLVEGDVAGLRALPADRLLAAARAAEAKQPGVGFDRSGFSPVAGDGVLPAQPWDPAAPATARDVPVLIGINKDEMTLFMASAPWFGKLDEAGLQKMAAAIYGEKAPAVLTALKTDFPKDSPTYLATHLTTYGRMFAGSVQIAERKAAQGGAKAWFYILDWETPVGPFRSPHMLEVPLVFDTVESARVFTGPGPEPLLMAKQMSAAWLAFARKGDPNVKGLPKWPAYEAKRRATMIFDIDSRVVNDPYAATRKAVV</sequence>
<dbReference type="Proteomes" id="UP000228945">
    <property type="component" value="Chromosome"/>
</dbReference>
<keyword evidence="6" id="KW-1185">Reference proteome</keyword>
<dbReference type="RefSeq" id="WP_099620857.1">
    <property type="nucleotide sequence ID" value="NZ_CP024201.1"/>
</dbReference>
<dbReference type="EMBL" id="CP024201">
    <property type="protein sequence ID" value="ATQ41600.1"/>
    <property type="molecule type" value="Genomic_DNA"/>
</dbReference>
<dbReference type="KEGG" id="cmb:CSW64_03815"/>
<gene>
    <name evidence="5" type="ORF">CSW64_03815</name>
</gene>
<dbReference type="InterPro" id="IPR019826">
    <property type="entry name" value="Carboxylesterase_B_AS"/>
</dbReference>
<dbReference type="SUPFAM" id="SSF53474">
    <property type="entry name" value="alpha/beta-Hydrolases"/>
    <property type="match status" value="1"/>
</dbReference>
<evidence type="ECO:0000256" key="1">
    <source>
        <dbReference type="ARBA" id="ARBA00005964"/>
    </source>
</evidence>
<dbReference type="PROSITE" id="PS51318">
    <property type="entry name" value="TAT"/>
    <property type="match status" value="1"/>
</dbReference>
<dbReference type="PANTHER" id="PTHR11559">
    <property type="entry name" value="CARBOXYLESTERASE"/>
    <property type="match status" value="1"/>
</dbReference>
<dbReference type="InterPro" id="IPR002018">
    <property type="entry name" value="CarbesteraseB"/>
</dbReference>
<dbReference type="PROSITE" id="PS00122">
    <property type="entry name" value="CARBOXYLESTERASE_B_1"/>
    <property type="match status" value="1"/>
</dbReference>
<comment type="similarity">
    <text evidence="1 3">Belongs to the type-B carboxylesterase/lipase family.</text>
</comment>
<organism evidence="5 6">
    <name type="scientific">Caulobacter mirabilis</name>
    <dbReference type="NCBI Taxonomy" id="69666"/>
    <lineage>
        <taxon>Bacteria</taxon>
        <taxon>Pseudomonadati</taxon>
        <taxon>Pseudomonadota</taxon>
        <taxon>Alphaproteobacteria</taxon>
        <taxon>Caulobacterales</taxon>
        <taxon>Caulobacteraceae</taxon>
        <taxon>Caulobacter</taxon>
    </lineage>
</organism>
<keyword evidence="2 3" id="KW-0378">Hydrolase</keyword>
<feature type="domain" description="Carboxylesterase type B" evidence="4">
    <location>
        <begin position="40"/>
        <end position="529"/>
    </location>
</feature>
<dbReference type="EC" id="3.1.1.-" evidence="3"/>
<dbReference type="InterPro" id="IPR029058">
    <property type="entry name" value="AB_hydrolase_fold"/>
</dbReference>
<dbReference type="AlphaFoldDB" id="A0A2D2AUB8"/>
<dbReference type="Pfam" id="PF00135">
    <property type="entry name" value="COesterase"/>
    <property type="match status" value="1"/>
</dbReference>